<proteinExistence type="predicted"/>
<dbReference type="EMBL" id="AVBG01000008">
    <property type="protein sequence ID" value="KGP91128.1"/>
    <property type="molecule type" value="Genomic_DNA"/>
</dbReference>
<dbReference type="STRING" id="1385513.N780_17085"/>
<gene>
    <name evidence="2" type="ORF">N780_17085</name>
</gene>
<name>A0A0A2UWH7_9BACI</name>
<feature type="compositionally biased region" description="Basic and acidic residues" evidence="1">
    <location>
        <begin position="25"/>
        <end position="35"/>
    </location>
</feature>
<accession>A0A0A2UWH7</accession>
<dbReference type="Proteomes" id="UP000030153">
    <property type="component" value="Unassembled WGS sequence"/>
</dbReference>
<keyword evidence="3" id="KW-1185">Reference proteome</keyword>
<reference evidence="2 3" key="1">
    <citation type="submission" date="2013-08" db="EMBL/GenBank/DDBJ databases">
        <title>Genome of Pontibacillus chungwhensis.</title>
        <authorList>
            <person name="Wang Q."/>
            <person name="Wang G."/>
        </authorList>
    </citation>
    <scope>NUCLEOTIDE SEQUENCE [LARGE SCALE GENOMIC DNA]</scope>
    <source>
        <strain evidence="2 3">BH030062</strain>
    </source>
</reference>
<evidence type="ECO:0000313" key="2">
    <source>
        <dbReference type="EMBL" id="KGP91128.1"/>
    </source>
</evidence>
<organism evidence="2 3">
    <name type="scientific">Pontibacillus chungwhensis BH030062</name>
    <dbReference type="NCBI Taxonomy" id="1385513"/>
    <lineage>
        <taxon>Bacteria</taxon>
        <taxon>Bacillati</taxon>
        <taxon>Bacillota</taxon>
        <taxon>Bacilli</taxon>
        <taxon>Bacillales</taxon>
        <taxon>Bacillaceae</taxon>
        <taxon>Pontibacillus</taxon>
    </lineage>
</organism>
<dbReference type="AlphaFoldDB" id="A0A0A2UWH7"/>
<feature type="region of interest" description="Disordered" evidence="1">
    <location>
        <begin position="22"/>
        <end position="54"/>
    </location>
</feature>
<comment type="caution">
    <text evidence="2">The sequence shown here is derived from an EMBL/GenBank/DDBJ whole genome shotgun (WGS) entry which is preliminary data.</text>
</comment>
<evidence type="ECO:0000313" key="3">
    <source>
        <dbReference type="Proteomes" id="UP000030153"/>
    </source>
</evidence>
<sequence>MLFLGGGERVLSTTYVRGCWGTARLPREEEPRGDPAESVANEEASQLPAGKRVVPQQAQAPFPVKDQSNFVSVSYVLMRSMLQSSRQKIE</sequence>
<evidence type="ECO:0000256" key="1">
    <source>
        <dbReference type="SAM" id="MobiDB-lite"/>
    </source>
</evidence>
<protein>
    <submittedName>
        <fullName evidence="2">Uncharacterized protein</fullName>
    </submittedName>
</protein>